<dbReference type="EMBL" id="CP137852">
    <property type="protein sequence ID" value="WPB86906.1"/>
    <property type="molecule type" value="Genomic_DNA"/>
</dbReference>
<dbReference type="PROSITE" id="PS00086">
    <property type="entry name" value="CYTOCHROME_P450"/>
    <property type="match status" value="1"/>
</dbReference>
<keyword evidence="2" id="KW-0479">Metal-binding</keyword>
<dbReference type="InterPro" id="IPR001128">
    <property type="entry name" value="Cyt_P450"/>
</dbReference>
<dbReference type="InterPro" id="IPR002397">
    <property type="entry name" value="Cyt_P450_B"/>
</dbReference>
<dbReference type="Proteomes" id="UP001305521">
    <property type="component" value="Chromosome"/>
</dbReference>
<reference evidence="3 4" key="1">
    <citation type="submission" date="2023-11" db="EMBL/GenBank/DDBJ databases">
        <title>Arctic aerobic anoxygenic photoheterotroph Sediminicoccus rosea KRV36 adapts its photosynthesis to long days of polar summer.</title>
        <authorList>
            <person name="Tomasch J."/>
            <person name="Kopejtka K."/>
            <person name="Bily T."/>
            <person name="Gardiner A.T."/>
            <person name="Gardian Z."/>
            <person name="Shivaramu S."/>
            <person name="Koblizek M."/>
            <person name="Engelhardt F."/>
            <person name="Kaftan D."/>
        </authorList>
    </citation>
    <scope>NUCLEOTIDE SEQUENCE [LARGE SCALE GENOMIC DNA]</scope>
    <source>
        <strain evidence="3 4">R-30</strain>
    </source>
</reference>
<dbReference type="Gene3D" id="1.10.630.10">
    <property type="entry name" value="Cytochrome P450"/>
    <property type="match status" value="1"/>
</dbReference>
<dbReference type="Pfam" id="PF00067">
    <property type="entry name" value="p450"/>
    <property type="match status" value="1"/>
</dbReference>
<dbReference type="SUPFAM" id="SSF48264">
    <property type="entry name" value="Cytochrome P450"/>
    <property type="match status" value="1"/>
</dbReference>
<evidence type="ECO:0000313" key="3">
    <source>
        <dbReference type="EMBL" id="WPB86906.1"/>
    </source>
</evidence>
<keyword evidence="2" id="KW-0408">Iron</keyword>
<dbReference type="PRINTS" id="PR00385">
    <property type="entry name" value="P450"/>
</dbReference>
<accession>A0ABZ0PN64</accession>
<dbReference type="InterPro" id="IPR036396">
    <property type="entry name" value="Cyt_P450_sf"/>
</dbReference>
<evidence type="ECO:0000256" key="2">
    <source>
        <dbReference type="RuleBase" id="RU000461"/>
    </source>
</evidence>
<keyword evidence="2" id="KW-0349">Heme</keyword>
<organism evidence="3 4">
    <name type="scientific">Sediminicoccus rosea</name>
    <dbReference type="NCBI Taxonomy" id="1225128"/>
    <lineage>
        <taxon>Bacteria</taxon>
        <taxon>Pseudomonadati</taxon>
        <taxon>Pseudomonadota</taxon>
        <taxon>Alphaproteobacteria</taxon>
        <taxon>Acetobacterales</taxon>
        <taxon>Roseomonadaceae</taxon>
        <taxon>Sediminicoccus</taxon>
    </lineage>
</organism>
<dbReference type="RefSeq" id="WP_318650863.1">
    <property type="nucleotide sequence ID" value="NZ_CP137852.1"/>
</dbReference>
<dbReference type="PANTHER" id="PTHR46696:SF1">
    <property type="entry name" value="CYTOCHROME P450 YJIB-RELATED"/>
    <property type="match status" value="1"/>
</dbReference>
<evidence type="ECO:0000313" key="4">
    <source>
        <dbReference type="Proteomes" id="UP001305521"/>
    </source>
</evidence>
<protein>
    <submittedName>
        <fullName evidence="3">Cytochrome P450</fullName>
    </submittedName>
</protein>
<dbReference type="PANTHER" id="PTHR46696">
    <property type="entry name" value="P450, PUTATIVE (EUROFUNG)-RELATED"/>
    <property type="match status" value="1"/>
</dbReference>
<evidence type="ECO:0000256" key="1">
    <source>
        <dbReference type="ARBA" id="ARBA00010617"/>
    </source>
</evidence>
<proteinExistence type="inferred from homology"/>
<name>A0ABZ0PN64_9PROT</name>
<sequence>MTAPFAPQPPDARPGPPVWCEAEQVWRLTRYADVSALLRKADAEVVEFQDRIAAIGRRAGRDYGSLVRLLSGILFFRNPPWQTEARAALRRALGAMAARISEAEIAPLVEDAVAGLLADAEGNVDVVAPLADRVPVLVMAHLLGLSEATVETLHLQGKGVVNAWQRAMPLRAYDALQQQAAGIDAALRQEIDRARADGGPLRMFLEAGEFVEDDETVGILFGIIMAGIETTSGLLASVLYAACLEPGAAEALRQGSFPERGFVEEVLRMAPPVRRPSARRLATAQQFGDIALPPGSLVGVDLMLAQRDPAAYEDPHRFDARRQRPTVLAFGSGIHACLGGHLATLEARLLLRSVLRRGVSPAPGAEIEWDPDPTFCRLLRFRLRLDHERKRPLHAE</sequence>
<keyword evidence="2" id="KW-0560">Oxidoreductase</keyword>
<dbReference type="InterPro" id="IPR017972">
    <property type="entry name" value="Cyt_P450_CS"/>
</dbReference>
<gene>
    <name evidence="3" type="ORF">R9Z33_08510</name>
</gene>
<comment type="similarity">
    <text evidence="1 2">Belongs to the cytochrome P450 family.</text>
</comment>
<keyword evidence="4" id="KW-1185">Reference proteome</keyword>
<dbReference type="PRINTS" id="PR00359">
    <property type="entry name" value="BP450"/>
</dbReference>
<keyword evidence="2" id="KW-0503">Monooxygenase</keyword>